<organism evidence="2 3">
    <name type="scientific">Actinoplanes flavus</name>
    <dbReference type="NCBI Taxonomy" id="2820290"/>
    <lineage>
        <taxon>Bacteria</taxon>
        <taxon>Bacillati</taxon>
        <taxon>Actinomycetota</taxon>
        <taxon>Actinomycetes</taxon>
        <taxon>Micromonosporales</taxon>
        <taxon>Micromonosporaceae</taxon>
        <taxon>Actinoplanes</taxon>
    </lineage>
</organism>
<keyword evidence="3" id="KW-1185">Reference proteome</keyword>
<dbReference type="RefSeq" id="WP_208467300.1">
    <property type="nucleotide sequence ID" value="NZ_JAGFNS010000006.1"/>
</dbReference>
<name>A0ABS3UH70_9ACTN</name>
<comment type="caution">
    <text evidence="2">The sequence shown here is derived from an EMBL/GenBank/DDBJ whole genome shotgun (WGS) entry which is preliminary data.</text>
</comment>
<gene>
    <name evidence="2" type="ORF">J5X75_11315</name>
</gene>
<reference evidence="2 3" key="1">
    <citation type="submission" date="2021-03" db="EMBL/GenBank/DDBJ databases">
        <title>Actinoplanes flavus sp. nov., a novel actinomycete isolated from Coconut Palm rhizosphere soil.</title>
        <authorList>
            <person name="Luo X."/>
        </authorList>
    </citation>
    <scope>NUCLEOTIDE SEQUENCE [LARGE SCALE GENOMIC DNA]</scope>
    <source>
        <strain evidence="2 3">NEAU-H7</strain>
    </source>
</reference>
<sequence length="787" mass="85601">MTAGWRMLPHFLLRSTGFAFELLDVLGCPDSSAGVDELLDADAALDARIGRVQRALADDSDPATGKIRRKVFKRVERHEPSGLDGGQRERLAPATAAELLAWDAAVAERAELAERLRATFAAELRERRQALREVVADPRFGEAVWLSSPQMYQIGLRGYLASTEPRSDTRRAERQLVAYLERFCAKNDTSSFFGPIDYGHTGTEPGAAPVAGRVTGRAAFLAHWAVAAIAGAVADDARIRPWLRPVLSATCTVTDAAELTVNGRVVAGRAADVLRLVDGSRTVGDIAAPAVLDKFAAAGVIRLVPEVPVTVPHPSLWLRDWLTALPAACPGRQPWLDRLEPLLETERTFADADFATKRDLLTAAERHFVEMTGVDPRRGGGELYADRSLYYEEAVGGASPLVLDPSVTGLILERLKPVLDLYAAHALAAQRAVRDEGTARLAKLTADHGARSLPLTTVVSALRSVPMPEPPDDWATAVRSQLAGREAEHAVELDLAALPRSTDLAAEPLLTSLDLMLVADSADDVRAGRFDVVVGECHDQLLVWGWPLYFHPDPAAVHESGEQALRDIQGDRVYGNVVPTRRVKISPFQYPGPAVVLGGVRPAPGNEVPIAAVTAEARDGRPVLSAPGVDAFGLYNAEQQTFAHRIFAPPRLVPPPPVETGEHTPRLSVGAVVVQRERWRLRKTDLFGPVALTGDEVGLLTAYRRCARRLNLPRHVFARVAGDRKPMLVDAESWFSLQALYHLVPADRDVVLTEMMPGPDGLWLRGDAGRHCAELRMTAYYHRGETS</sequence>
<evidence type="ECO:0000259" key="1">
    <source>
        <dbReference type="Pfam" id="PF04738"/>
    </source>
</evidence>
<dbReference type="InterPro" id="IPR006827">
    <property type="entry name" value="Lant_deHydtase_N"/>
</dbReference>
<feature type="domain" description="Lantibiotic dehydratase N-terminal" evidence="1">
    <location>
        <begin position="136"/>
        <end position="262"/>
    </location>
</feature>
<dbReference type="EMBL" id="JAGFNS010000006">
    <property type="protein sequence ID" value="MBO3738112.1"/>
    <property type="molecule type" value="Genomic_DNA"/>
</dbReference>
<dbReference type="Pfam" id="PF04738">
    <property type="entry name" value="Lant_dehydr_N"/>
    <property type="match status" value="1"/>
</dbReference>
<accession>A0ABS3UH70</accession>
<dbReference type="Proteomes" id="UP000679690">
    <property type="component" value="Unassembled WGS sequence"/>
</dbReference>
<evidence type="ECO:0000313" key="3">
    <source>
        <dbReference type="Proteomes" id="UP000679690"/>
    </source>
</evidence>
<evidence type="ECO:0000313" key="2">
    <source>
        <dbReference type="EMBL" id="MBO3738112.1"/>
    </source>
</evidence>
<protein>
    <submittedName>
        <fullName evidence="2">Lantibiotic dehydratase</fullName>
    </submittedName>
</protein>
<proteinExistence type="predicted"/>